<dbReference type="PANTHER" id="PTHR43081">
    <property type="entry name" value="ADENYLATE CYCLASE, TERMINAL-DIFFERENTIATION SPECIFIC-RELATED"/>
    <property type="match status" value="1"/>
</dbReference>
<dbReference type="SUPFAM" id="SSF55073">
    <property type="entry name" value="Nucleotide cyclase"/>
    <property type="match status" value="1"/>
</dbReference>
<name>A0A5C4RUA9_9GAMM</name>
<organism evidence="3 4">
    <name type="scientific">Arenimonas terrae</name>
    <dbReference type="NCBI Taxonomy" id="2546226"/>
    <lineage>
        <taxon>Bacteria</taxon>
        <taxon>Pseudomonadati</taxon>
        <taxon>Pseudomonadota</taxon>
        <taxon>Gammaproteobacteria</taxon>
        <taxon>Lysobacterales</taxon>
        <taxon>Lysobacteraceae</taxon>
        <taxon>Arenimonas</taxon>
    </lineage>
</organism>
<accession>A0A5C4RUA9</accession>
<dbReference type="SMART" id="SM00044">
    <property type="entry name" value="CYCc"/>
    <property type="match status" value="1"/>
</dbReference>
<feature type="transmembrane region" description="Helical" evidence="1">
    <location>
        <begin position="402"/>
        <end position="420"/>
    </location>
</feature>
<dbReference type="SMART" id="SM01080">
    <property type="entry name" value="CHASE2"/>
    <property type="match status" value="1"/>
</dbReference>
<dbReference type="EMBL" id="SMDR01000001">
    <property type="protein sequence ID" value="TNJ34554.1"/>
    <property type="molecule type" value="Genomic_DNA"/>
</dbReference>
<dbReference type="InterPro" id="IPR007890">
    <property type="entry name" value="CHASE2"/>
</dbReference>
<dbReference type="Gene3D" id="3.30.70.1230">
    <property type="entry name" value="Nucleotide cyclase"/>
    <property type="match status" value="1"/>
</dbReference>
<dbReference type="AlphaFoldDB" id="A0A5C4RUA9"/>
<dbReference type="GO" id="GO:0009190">
    <property type="term" value="P:cyclic nucleotide biosynthetic process"/>
    <property type="evidence" value="ECO:0007669"/>
    <property type="project" value="InterPro"/>
</dbReference>
<dbReference type="InterPro" id="IPR029787">
    <property type="entry name" value="Nucleotide_cyclase"/>
</dbReference>
<evidence type="ECO:0000256" key="1">
    <source>
        <dbReference type="SAM" id="Phobius"/>
    </source>
</evidence>
<gene>
    <name evidence="3" type="ORF">E1B00_01845</name>
</gene>
<keyword evidence="1" id="KW-0812">Transmembrane</keyword>
<protein>
    <submittedName>
        <fullName evidence="3">Adenylate/guanylate cyclase domain-containing protein</fullName>
    </submittedName>
</protein>
<dbReference type="PROSITE" id="PS50125">
    <property type="entry name" value="GUANYLATE_CYCLASE_2"/>
    <property type="match status" value="1"/>
</dbReference>
<dbReference type="GO" id="GO:0035556">
    <property type="term" value="P:intracellular signal transduction"/>
    <property type="evidence" value="ECO:0007669"/>
    <property type="project" value="InterPro"/>
</dbReference>
<proteinExistence type="predicted"/>
<sequence>MRPLAPWIRTRAGADVFIARTLSETAPAWQTARLRQEPDHSIGRMPRSPRTPLRLPLLALLLAALALHFSGLLDRADDALADRMLSRHAQSRTPPADIVLVAIDQKSLEDLNEIAGSWPWPRAIHGELLDGLARWRPKAVAFDVMFNESDAFRPDSDAVFREIVKGQDNLFFASLRMPDGNAFPLDQLPPRFGAERGANAAPGAGAPLLLPQVLAPESWQGGLINFEADADGSGRHYRLFAETGGWRLPYMGASIARAGGAALPPDPRIRLNWFGAAPRTISFSDLLDDLGQREPKIAPTLADSILIVGATAPGLNDMRPTPLGKLTPGVYVITTAIANLRAGDWLRDLPLRWPLAALLAAGLVAGFLRRKRSPLVIGLWLAAVSLACLAGAYGAYGYQLHAPVGGALMLAWLGFGLLTIEAHRQERREREATIGIFGRFLDPRVVEGLVETGELSRERKPEARQISILFSDIRGFTTLSETRTPEAVVDLLNRYFTRQVDVIFRNGGTLDKFIGDAIMAFWNAPTDTPGHAEQAVAAAVEMTLALDAFKRDLAARGEGLGDFDVGIGVHTGPAVVGFLGSDSRMEYTAIGDTVNLASRIEGTTKGVARVLVSDATRAACGETGRFRFVHRGQFHVKGREQPVDLYEPMLHSAS</sequence>
<keyword evidence="4" id="KW-1185">Reference proteome</keyword>
<feature type="transmembrane region" description="Helical" evidence="1">
    <location>
        <begin position="375"/>
        <end position="396"/>
    </location>
</feature>
<evidence type="ECO:0000259" key="2">
    <source>
        <dbReference type="PROSITE" id="PS50125"/>
    </source>
</evidence>
<dbReference type="GO" id="GO:0004016">
    <property type="term" value="F:adenylate cyclase activity"/>
    <property type="evidence" value="ECO:0007669"/>
    <property type="project" value="UniProtKB-ARBA"/>
</dbReference>
<evidence type="ECO:0000313" key="3">
    <source>
        <dbReference type="EMBL" id="TNJ34554.1"/>
    </source>
</evidence>
<keyword evidence="1" id="KW-1133">Transmembrane helix</keyword>
<reference evidence="3 4" key="1">
    <citation type="submission" date="2019-03" db="EMBL/GenBank/DDBJ databases">
        <title>Arenimonas daejeonensis sp. nov., isolated from compost.</title>
        <authorList>
            <person name="Jeon C.O."/>
        </authorList>
    </citation>
    <scope>NUCLEOTIDE SEQUENCE [LARGE SCALE GENOMIC DNA]</scope>
    <source>
        <strain evidence="3 4">R29</strain>
    </source>
</reference>
<comment type="caution">
    <text evidence="3">The sequence shown here is derived from an EMBL/GenBank/DDBJ whole genome shotgun (WGS) entry which is preliminary data.</text>
</comment>
<dbReference type="Proteomes" id="UP000305760">
    <property type="component" value="Unassembled WGS sequence"/>
</dbReference>
<dbReference type="OrthoDB" id="9803824at2"/>
<evidence type="ECO:0000313" key="4">
    <source>
        <dbReference type="Proteomes" id="UP000305760"/>
    </source>
</evidence>
<dbReference type="InterPro" id="IPR001054">
    <property type="entry name" value="A/G_cyclase"/>
</dbReference>
<feature type="domain" description="Guanylate cyclase" evidence="2">
    <location>
        <begin position="467"/>
        <end position="601"/>
    </location>
</feature>
<dbReference type="PANTHER" id="PTHR43081:SF1">
    <property type="entry name" value="ADENYLATE CYCLASE, TERMINAL-DIFFERENTIATION SPECIFIC"/>
    <property type="match status" value="1"/>
</dbReference>
<dbReference type="InterPro" id="IPR050697">
    <property type="entry name" value="Adenylyl/Guanylyl_Cyclase_3/4"/>
</dbReference>
<dbReference type="Pfam" id="PF05226">
    <property type="entry name" value="CHASE2"/>
    <property type="match status" value="1"/>
</dbReference>
<keyword evidence="1" id="KW-0472">Membrane</keyword>
<dbReference type="Pfam" id="PF00211">
    <property type="entry name" value="Guanylate_cyc"/>
    <property type="match status" value="1"/>
</dbReference>
<dbReference type="CDD" id="cd07302">
    <property type="entry name" value="CHD"/>
    <property type="match status" value="1"/>
</dbReference>
<feature type="transmembrane region" description="Helical" evidence="1">
    <location>
        <begin position="351"/>
        <end position="368"/>
    </location>
</feature>